<comment type="similarity">
    <text evidence="2">Belongs to the binding-protein-dependent transport system permease family. CysTW subfamily.</text>
</comment>
<dbReference type="PANTHER" id="PTHR42929">
    <property type="entry name" value="INNER MEMBRANE ABC TRANSPORTER PERMEASE PROTEIN YDCU-RELATED-RELATED"/>
    <property type="match status" value="1"/>
</dbReference>
<evidence type="ECO:0000313" key="11">
    <source>
        <dbReference type="Proteomes" id="UP000611500"/>
    </source>
</evidence>
<dbReference type="GO" id="GO:0005886">
    <property type="term" value="C:plasma membrane"/>
    <property type="evidence" value="ECO:0007669"/>
    <property type="project" value="UniProtKB-SubCell"/>
</dbReference>
<evidence type="ECO:0000256" key="7">
    <source>
        <dbReference type="ARBA" id="ARBA00023136"/>
    </source>
</evidence>
<dbReference type="PROSITE" id="PS50928">
    <property type="entry name" value="ABC_TM1"/>
    <property type="match status" value="1"/>
</dbReference>
<keyword evidence="4" id="KW-1003">Cell membrane</keyword>
<dbReference type="CDD" id="cd06261">
    <property type="entry name" value="TM_PBP2"/>
    <property type="match status" value="1"/>
</dbReference>
<reference evidence="10" key="1">
    <citation type="journal article" date="2014" name="Int. J. Syst. Evol. Microbiol.">
        <title>Complete genome sequence of Corynebacterium casei LMG S-19264T (=DSM 44701T), isolated from a smear-ripened cheese.</title>
        <authorList>
            <consortium name="US DOE Joint Genome Institute (JGI-PGF)"/>
            <person name="Walter F."/>
            <person name="Albersmeier A."/>
            <person name="Kalinowski J."/>
            <person name="Ruckert C."/>
        </authorList>
    </citation>
    <scope>NUCLEOTIDE SEQUENCE</scope>
    <source>
        <strain evidence="10">CGMCC 1.7081</strain>
    </source>
</reference>
<evidence type="ECO:0000313" key="10">
    <source>
        <dbReference type="EMBL" id="GHH02509.1"/>
    </source>
</evidence>
<feature type="transmembrane region" description="Helical" evidence="8">
    <location>
        <begin position="75"/>
        <end position="97"/>
    </location>
</feature>
<sequence>MTMTKFLRLPDVRSWLLAMPVTLVLSFFLLLPLLMIVVVSFWGATEYSIYPAFQFDNYQFLFGSSVTYQVFLKTFMYTGITWATTLAIGFTIAYFLAFHVRSQTWQTAFFLLCTIPFWTSNIIRMISWIPFLGRHGLANETLIKLGLIKEPLEWLLYSDFAVILAFVHLYTLFMVVPIFNTMLRIDKSLIEAAHDAGASGLQILTNIIIPLTKPGIMIGSIFVVALVMGDFITVRFMSGSQAANVGRLISNDIGLLAYPSAAATSVVLLVTVILTISIMLRFVDIRKEL</sequence>
<dbReference type="SUPFAM" id="SSF161098">
    <property type="entry name" value="MetI-like"/>
    <property type="match status" value="1"/>
</dbReference>
<evidence type="ECO:0000256" key="2">
    <source>
        <dbReference type="ARBA" id="ARBA00007069"/>
    </source>
</evidence>
<proteinExistence type="inferred from homology"/>
<gene>
    <name evidence="10" type="ORF">GCM10010961_40320</name>
</gene>
<keyword evidence="5 8" id="KW-0812">Transmembrane</keyword>
<organism evidence="10 11">
    <name type="scientific">Pseudodonghicola xiamenensis</name>
    <dbReference type="NCBI Taxonomy" id="337702"/>
    <lineage>
        <taxon>Bacteria</taxon>
        <taxon>Pseudomonadati</taxon>
        <taxon>Pseudomonadota</taxon>
        <taxon>Alphaproteobacteria</taxon>
        <taxon>Rhodobacterales</taxon>
        <taxon>Paracoccaceae</taxon>
        <taxon>Pseudodonghicola</taxon>
    </lineage>
</organism>
<evidence type="ECO:0000256" key="8">
    <source>
        <dbReference type="RuleBase" id="RU363032"/>
    </source>
</evidence>
<dbReference type="PANTHER" id="PTHR42929:SF1">
    <property type="entry name" value="INNER MEMBRANE ABC TRANSPORTER PERMEASE PROTEIN YDCU-RELATED"/>
    <property type="match status" value="1"/>
</dbReference>
<accession>A0A8J3HB26</accession>
<evidence type="ECO:0000256" key="5">
    <source>
        <dbReference type="ARBA" id="ARBA00022692"/>
    </source>
</evidence>
<feature type="transmembrane region" description="Helical" evidence="8">
    <location>
        <begin position="216"/>
        <end position="237"/>
    </location>
</feature>
<dbReference type="Proteomes" id="UP000611500">
    <property type="component" value="Unassembled WGS sequence"/>
</dbReference>
<dbReference type="InterPro" id="IPR035906">
    <property type="entry name" value="MetI-like_sf"/>
</dbReference>
<evidence type="ECO:0000256" key="3">
    <source>
        <dbReference type="ARBA" id="ARBA00022448"/>
    </source>
</evidence>
<keyword evidence="3 8" id="KW-0813">Transport</keyword>
<dbReference type="GO" id="GO:0055085">
    <property type="term" value="P:transmembrane transport"/>
    <property type="evidence" value="ECO:0007669"/>
    <property type="project" value="InterPro"/>
</dbReference>
<protein>
    <submittedName>
        <fullName evidence="10">ABC transporter permease</fullName>
    </submittedName>
</protein>
<feature type="transmembrane region" description="Helical" evidence="8">
    <location>
        <begin position="257"/>
        <end position="283"/>
    </location>
</feature>
<reference evidence="10" key="2">
    <citation type="submission" date="2020-09" db="EMBL/GenBank/DDBJ databases">
        <authorList>
            <person name="Sun Q."/>
            <person name="Zhou Y."/>
        </authorList>
    </citation>
    <scope>NUCLEOTIDE SEQUENCE</scope>
    <source>
        <strain evidence="10">CGMCC 1.7081</strain>
    </source>
</reference>
<evidence type="ECO:0000256" key="4">
    <source>
        <dbReference type="ARBA" id="ARBA00022475"/>
    </source>
</evidence>
<dbReference type="Pfam" id="PF00528">
    <property type="entry name" value="BPD_transp_1"/>
    <property type="match status" value="1"/>
</dbReference>
<feature type="transmembrane region" description="Helical" evidence="8">
    <location>
        <begin position="154"/>
        <end position="179"/>
    </location>
</feature>
<dbReference type="Gene3D" id="1.10.3720.10">
    <property type="entry name" value="MetI-like"/>
    <property type="match status" value="1"/>
</dbReference>
<evidence type="ECO:0000256" key="6">
    <source>
        <dbReference type="ARBA" id="ARBA00022989"/>
    </source>
</evidence>
<dbReference type="AlphaFoldDB" id="A0A8J3HB26"/>
<comment type="subcellular location">
    <subcellularLocation>
        <location evidence="1 8">Cell membrane</location>
        <topology evidence="1 8">Multi-pass membrane protein</topology>
    </subcellularLocation>
</comment>
<keyword evidence="11" id="KW-1185">Reference proteome</keyword>
<feature type="transmembrane region" description="Helical" evidence="8">
    <location>
        <begin position="109"/>
        <end position="131"/>
    </location>
</feature>
<comment type="caution">
    <text evidence="10">The sequence shown here is derived from an EMBL/GenBank/DDBJ whole genome shotgun (WGS) entry which is preliminary data.</text>
</comment>
<feature type="domain" description="ABC transmembrane type-1" evidence="9">
    <location>
        <begin position="71"/>
        <end position="279"/>
    </location>
</feature>
<feature type="transmembrane region" description="Helical" evidence="8">
    <location>
        <begin position="21"/>
        <end position="44"/>
    </location>
</feature>
<evidence type="ECO:0000256" key="1">
    <source>
        <dbReference type="ARBA" id="ARBA00004651"/>
    </source>
</evidence>
<keyword evidence="6 8" id="KW-1133">Transmembrane helix</keyword>
<evidence type="ECO:0000259" key="9">
    <source>
        <dbReference type="PROSITE" id="PS50928"/>
    </source>
</evidence>
<dbReference type="InterPro" id="IPR000515">
    <property type="entry name" value="MetI-like"/>
</dbReference>
<dbReference type="EMBL" id="BNAP01000033">
    <property type="protein sequence ID" value="GHH02509.1"/>
    <property type="molecule type" value="Genomic_DNA"/>
</dbReference>
<keyword evidence="7 8" id="KW-0472">Membrane</keyword>
<name>A0A8J3HB26_9RHOB</name>